<dbReference type="PANTHER" id="PTHR42208">
    <property type="entry name" value="HEAVY METAL TRANSPORTER-RELATED"/>
    <property type="match status" value="1"/>
</dbReference>
<reference evidence="4 5" key="1">
    <citation type="journal article" date="2016" name="Nat. Commun.">
        <title>Thousands of microbial genomes shed light on interconnected biogeochemical processes in an aquifer system.</title>
        <authorList>
            <person name="Anantharaman K."/>
            <person name="Brown C.T."/>
            <person name="Hug L.A."/>
            <person name="Sharon I."/>
            <person name="Castelle C.J."/>
            <person name="Probst A.J."/>
            <person name="Thomas B.C."/>
            <person name="Singh A."/>
            <person name="Wilkins M.J."/>
            <person name="Karaoz U."/>
            <person name="Brodie E.L."/>
            <person name="Williams K.H."/>
            <person name="Hubbard S.S."/>
            <person name="Banfield J.F."/>
        </authorList>
    </citation>
    <scope>NUCLEOTIDE SEQUENCE [LARGE SCALE GENOMIC DNA]</scope>
</reference>
<feature type="domain" description="EfeO-type cupredoxin-like" evidence="3">
    <location>
        <begin position="239"/>
        <end position="325"/>
    </location>
</feature>
<evidence type="ECO:0000259" key="3">
    <source>
        <dbReference type="Pfam" id="PF13473"/>
    </source>
</evidence>
<dbReference type="Gene3D" id="2.60.40.420">
    <property type="entry name" value="Cupredoxins - blue copper proteins"/>
    <property type="match status" value="1"/>
</dbReference>
<feature type="transmembrane region" description="Helical" evidence="1">
    <location>
        <begin position="187"/>
        <end position="204"/>
    </location>
</feature>
<proteinExistence type="predicted"/>
<dbReference type="SUPFAM" id="SSF49503">
    <property type="entry name" value="Cupredoxins"/>
    <property type="match status" value="1"/>
</dbReference>
<comment type="caution">
    <text evidence="4">The sequence shown here is derived from an EMBL/GenBank/DDBJ whole genome shotgun (WGS) entry which is preliminary data.</text>
</comment>
<feature type="transmembrane region" description="Helical" evidence="1">
    <location>
        <begin position="6"/>
        <end position="29"/>
    </location>
</feature>
<protein>
    <recommendedName>
        <fullName evidence="6">Urease accessory protein UreH-like transmembrane domain-containing protein</fullName>
    </recommendedName>
</protein>
<gene>
    <name evidence="4" type="ORF">A3A77_02090</name>
</gene>
<dbReference type="AlphaFoldDB" id="A0A1G1VFP8"/>
<keyword evidence="1" id="KW-0812">Transmembrane</keyword>
<evidence type="ECO:0000259" key="2">
    <source>
        <dbReference type="Pfam" id="PF13386"/>
    </source>
</evidence>
<feature type="transmembrane region" description="Helical" evidence="1">
    <location>
        <begin position="79"/>
        <end position="103"/>
    </location>
</feature>
<evidence type="ECO:0008006" key="6">
    <source>
        <dbReference type="Google" id="ProtNLM"/>
    </source>
</evidence>
<dbReference type="InterPro" id="IPR039447">
    <property type="entry name" value="UreH-like_TM_dom"/>
</dbReference>
<dbReference type="Proteomes" id="UP000178659">
    <property type="component" value="Unassembled WGS sequence"/>
</dbReference>
<feature type="domain" description="Urease accessory protein UreH-like transmembrane" evidence="2">
    <location>
        <begin position="7"/>
        <end position="200"/>
    </location>
</feature>
<dbReference type="InterPro" id="IPR008972">
    <property type="entry name" value="Cupredoxin"/>
</dbReference>
<dbReference type="EMBL" id="MHCC01000001">
    <property type="protein sequence ID" value="OGY14244.1"/>
    <property type="molecule type" value="Genomic_DNA"/>
</dbReference>
<evidence type="ECO:0000313" key="5">
    <source>
        <dbReference type="Proteomes" id="UP000178659"/>
    </source>
</evidence>
<evidence type="ECO:0000256" key="1">
    <source>
        <dbReference type="SAM" id="Phobius"/>
    </source>
</evidence>
<dbReference type="InterPro" id="IPR028096">
    <property type="entry name" value="EfeO_Cupredoxin"/>
</dbReference>
<evidence type="ECO:0000313" key="4">
    <source>
        <dbReference type="EMBL" id="OGY14244.1"/>
    </source>
</evidence>
<name>A0A1G1VFP8_9BACT</name>
<organism evidence="4 5">
    <name type="scientific">Candidatus Blackburnbacteria bacterium RIFCSPLOWO2_01_FULL_40_20</name>
    <dbReference type="NCBI Taxonomy" id="1797519"/>
    <lineage>
        <taxon>Bacteria</taxon>
        <taxon>Candidatus Blackburniibacteriota</taxon>
    </lineage>
</organism>
<dbReference type="Pfam" id="PF13386">
    <property type="entry name" value="DsbD_2"/>
    <property type="match status" value="1"/>
</dbReference>
<dbReference type="Pfam" id="PF13473">
    <property type="entry name" value="Cupredoxin_1"/>
    <property type="match status" value="1"/>
</dbReference>
<feature type="transmembrane region" description="Helical" evidence="1">
    <location>
        <begin position="124"/>
        <end position="149"/>
    </location>
</feature>
<dbReference type="PANTHER" id="PTHR42208:SF1">
    <property type="entry name" value="HEAVY METAL TRANSPORTER"/>
    <property type="match status" value="1"/>
</dbReference>
<accession>A0A1G1VFP8</accession>
<sequence>MESFWLAFLTGLTTGGFSCLAVQGGLLASAISGKETQSKQIVGLFLIAKIIAYTFLGAGLGLVGSALTISAQTQGWMQIFAGVFMLLTAARLLDIHPIFRYFVIQPPRFVYKFLRKTSKSDAYFTPLLLGSLTVLIPCGITQGMMILAVSSGNPVTGALIMFSFILGTSPVFFALGIATSQLLKRKIFAIFTAGVIAILGAMAINSGQVLRGSIYTFQNFYKAATTDVYGSGGSVAGVNAEGKQEVTIDVLNNGYNSSSDVLKAGVPVKLSLVTNGTRSCTRAFTIPALGVSKVLPQTGSETVEFTPAKAGSLAYSCGMGMYGGTFQVIN</sequence>
<keyword evidence="1" id="KW-0472">Membrane</keyword>
<feature type="transmembrane region" description="Helical" evidence="1">
    <location>
        <begin position="41"/>
        <end position="67"/>
    </location>
</feature>
<keyword evidence="1" id="KW-1133">Transmembrane helix</keyword>
<feature type="transmembrane region" description="Helical" evidence="1">
    <location>
        <begin position="155"/>
        <end position="175"/>
    </location>
</feature>